<evidence type="ECO:0000256" key="2">
    <source>
        <dbReference type="ARBA" id="ARBA00022475"/>
    </source>
</evidence>
<dbReference type="InterPro" id="IPR036259">
    <property type="entry name" value="MFS_trans_sf"/>
</dbReference>
<comment type="subcellular location">
    <subcellularLocation>
        <location evidence="1">Cell membrane</location>
        <topology evidence="1">Multi-pass membrane protein</topology>
    </subcellularLocation>
</comment>
<evidence type="ECO:0000256" key="5">
    <source>
        <dbReference type="ARBA" id="ARBA00023136"/>
    </source>
</evidence>
<dbReference type="SUPFAM" id="SSF103473">
    <property type="entry name" value="MFS general substrate transporter"/>
    <property type="match status" value="1"/>
</dbReference>
<dbReference type="Pfam" id="PF02687">
    <property type="entry name" value="FtsX"/>
    <property type="match status" value="2"/>
</dbReference>
<dbReference type="PANTHER" id="PTHR30572">
    <property type="entry name" value="MEMBRANE COMPONENT OF TRANSPORTER-RELATED"/>
    <property type="match status" value="1"/>
</dbReference>
<dbReference type="RefSeq" id="WP_023923588.1">
    <property type="nucleotide sequence ID" value="NZ_CACRUU010000046.1"/>
</dbReference>
<evidence type="ECO:0000313" key="9">
    <source>
        <dbReference type="EMBL" id="VYT97932.1"/>
    </source>
</evidence>
<dbReference type="AlphaFoldDB" id="A0A6N3BCA8"/>
<feature type="transmembrane region" description="Helical" evidence="7">
    <location>
        <begin position="408"/>
        <end position="432"/>
    </location>
</feature>
<keyword evidence="4 7" id="KW-1133">Transmembrane helix</keyword>
<dbReference type="EMBL" id="CACRUU010000046">
    <property type="protein sequence ID" value="VYT97932.1"/>
    <property type="molecule type" value="Genomic_DNA"/>
</dbReference>
<feature type="transmembrane region" description="Helical" evidence="7">
    <location>
        <begin position="333"/>
        <end position="355"/>
    </location>
</feature>
<feature type="transmembrane region" description="Helical" evidence="7">
    <location>
        <begin position="711"/>
        <end position="732"/>
    </location>
</feature>
<feature type="domain" description="ABC3 transporter permease C-terminal" evidence="8">
    <location>
        <begin position="255"/>
        <end position="361"/>
    </location>
</feature>
<comment type="similarity">
    <text evidence="6">Belongs to the ABC-4 integral membrane protein family.</text>
</comment>
<evidence type="ECO:0000256" key="4">
    <source>
        <dbReference type="ARBA" id="ARBA00022989"/>
    </source>
</evidence>
<feature type="transmembrane region" description="Helical" evidence="7">
    <location>
        <begin position="658"/>
        <end position="676"/>
    </location>
</feature>
<dbReference type="GO" id="GO:0005886">
    <property type="term" value="C:plasma membrane"/>
    <property type="evidence" value="ECO:0007669"/>
    <property type="project" value="UniProtKB-SubCell"/>
</dbReference>
<reference evidence="9" key="1">
    <citation type="submission" date="2019-11" db="EMBL/GenBank/DDBJ databases">
        <authorList>
            <person name="Feng L."/>
        </authorList>
    </citation>
    <scope>NUCLEOTIDE SEQUENCE</scope>
    <source>
        <strain evidence="9">RgnavusLFYP36</strain>
    </source>
</reference>
<evidence type="ECO:0000259" key="8">
    <source>
        <dbReference type="Pfam" id="PF02687"/>
    </source>
</evidence>
<accession>A0A6N3BCA8</accession>
<evidence type="ECO:0000256" key="7">
    <source>
        <dbReference type="SAM" id="Phobius"/>
    </source>
</evidence>
<evidence type="ECO:0000256" key="3">
    <source>
        <dbReference type="ARBA" id="ARBA00022692"/>
    </source>
</evidence>
<dbReference type="PANTHER" id="PTHR30572:SF4">
    <property type="entry name" value="ABC TRANSPORTER PERMEASE YTRF"/>
    <property type="match status" value="1"/>
</dbReference>
<keyword evidence="3 7" id="KW-0812">Transmembrane</keyword>
<dbReference type="GO" id="GO:0022857">
    <property type="term" value="F:transmembrane transporter activity"/>
    <property type="evidence" value="ECO:0007669"/>
    <property type="project" value="TreeGrafter"/>
</dbReference>
<keyword evidence="2" id="KW-1003">Cell membrane</keyword>
<feature type="transmembrane region" description="Helical" evidence="7">
    <location>
        <begin position="29"/>
        <end position="51"/>
    </location>
</feature>
<feature type="transmembrane region" description="Helical" evidence="7">
    <location>
        <begin position="307"/>
        <end position="327"/>
    </location>
</feature>
<evidence type="ECO:0000256" key="1">
    <source>
        <dbReference type="ARBA" id="ARBA00004651"/>
    </source>
</evidence>
<feature type="transmembrane region" description="Helical" evidence="7">
    <location>
        <begin position="752"/>
        <end position="777"/>
    </location>
</feature>
<keyword evidence="5 7" id="KW-0472">Membrane</keyword>
<protein>
    <submittedName>
        <fullName evidence="9">FtsX-like permease family protein</fullName>
    </submittedName>
</protein>
<sequence length="790" mass="88516">MTWPFENDTSAITKKLANRSIKADKRRNIFIIVTIAFAACLMTVLALYTFGKSHELKTFLQGRYQAAVIDVDLETINDLRQDSNIEMVGTEALVDSFRVDDYTLNVNFRDSNNLYLYSTEFVGNLPDKENEVAVSEAYLKHIGRPVELNQEIELPLQNGKNANFTVCGLLHDDGANRRYQVLVSDSFLQSYFQDHIPYNATLRIMGSGSFKEDELKNLIKSCLTPYGIREEQIAYSSSYFDSVDNSSRDMLGVAAISILIVIACSTVIYSLFYISVVGKVKEYGRLRVIGMTQKQIKRMVKRESWQLSRTSIPLGIVVGCLIGYVLVPKGWNWLNTLAIIVVISILTELSVVLSIRKPIKIAASISPIEAVRISTTTENEKLNTKKLRRKLTPENLAKIGFMRNHKKVILTLISLGFSGILLMSAATFLASIDEEDMARQSFGDKEFLITLSDEYSDNSLKDNPLDDSMMNLLTDSPYITDVKSIKGCSADILLPDKKEPSSFREIIGLSDDEFSSLSNNLLSEEISYQELVGKNGILIDDTAGMLKSWEDYSVALGDVVTIVSASGKKIELSVVGTIDMGDTDYNGTYFFVPENVLSEIYPEKKNFNTEFVINADVNQLPAAENVVLNAIGDNPDIQFNSFDDALSSIKMHMTGYQIPIYGLIVFIAIFGIINLCNTLMTNLVSRQQEFGVLQSIGLSNKQLYKMLRMECLYYVFGTMAITFVFGTAAGYILCQIFNQVGVFGKLHYTFPFLQVLLFFAVLVVIALIYSTLAIRYCHKQSLVDRIKTME</sequence>
<name>A0A6N3BCA8_MEDGN</name>
<dbReference type="InterPro" id="IPR050250">
    <property type="entry name" value="Macrolide_Exporter_MacB"/>
</dbReference>
<feature type="domain" description="ABC3 transporter permease C-terminal" evidence="8">
    <location>
        <begin position="663"/>
        <end position="776"/>
    </location>
</feature>
<organism evidence="9">
    <name type="scientific">Mediterraneibacter gnavus</name>
    <name type="common">Ruminococcus gnavus</name>
    <dbReference type="NCBI Taxonomy" id="33038"/>
    <lineage>
        <taxon>Bacteria</taxon>
        <taxon>Bacillati</taxon>
        <taxon>Bacillota</taxon>
        <taxon>Clostridia</taxon>
        <taxon>Lachnospirales</taxon>
        <taxon>Lachnospiraceae</taxon>
        <taxon>Mediterraneibacter</taxon>
    </lineage>
</organism>
<feature type="transmembrane region" description="Helical" evidence="7">
    <location>
        <begin position="250"/>
        <end position="277"/>
    </location>
</feature>
<dbReference type="InterPro" id="IPR003838">
    <property type="entry name" value="ABC3_permease_C"/>
</dbReference>
<proteinExistence type="inferred from homology"/>
<gene>
    <name evidence="9" type="ORF">RGLFYP36_00287</name>
</gene>
<evidence type="ECO:0000256" key="6">
    <source>
        <dbReference type="ARBA" id="ARBA00038076"/>
    </source>
</evidence>